<comment type="caution">
    <text evidence="8">The sequence shown here is derived from an EMBL/GenBank/DDBJ whole genome shotgun (WGS) entry which is preliminary data.</text>
</comment>
<keyword evidence="2 4" id="KW-0807">Transducer</keyword>
<evidence type="ECO:0000256" key="3">
    <source>
        <dbReference type="ARBA" id="ARBA00029447"/>
    </source>
</evidence>
<dbReference type="CDD" id="cd06225">
    <property type="entry name" value="HAMP"/>
    <property type="match status" value="1"/>
</dbReference>
<gene>
    <name evidence="8" type="ORF">FLL46_19235</name>
</gene>
<dbReference type="GO" id="GO:0016020">
    <property type="term" value="C:membrane"/>
    <property type="evidence" value="ECO:0007669"/>
    <property type="project" value="UniProtKB-SubCell"/>
</dbReference>
<evidence type="ECO:0000256" key="5">
    <source>
        <dbReference type="SAM" id="Phobius"/>
    </source>
</evidence>
<dbReference type="Pfam" id="PF00672">
    <property type="entry name" value="HAMP"/>
    <property type="match status" value="1"/>
</dbReference>
<dbReference type="OrthoDB" id="2489132at2"/>
<keyword evidence="5" id="KW-0472">Membrane</keyword>
<dbReference type="PROSITE" id="PS50885">
    <property type="entry name" value="HAMP"/>
    <property type="match status" value="1"/>
</dbReference>
<keyword evidence="9" id="KW-1185">Reference proteome</keyword>
<dbReference type="RefSeq" id="WP_142932979.1">
    <property type="nucleotide sequence ID" value="NZ_ML660168.1"/>
</dbReference>
<evidence type="ECO:0000313" key="9">
    <source>
        <dbReference type="Proteomes" id="UP000315439"/>
    </source>
</evidence>
<keyword evidence="5" id="KW-1133">Transmembrane helix</keyword>
<name>A0A545U766_9GAMM</name>
<evidence type="ECO:0000313" key="8">
    <source>
        <dbReference type="EMBL" id="TQV85302.1"/>
    </source>
</evidence>
<dbReference type="Proteomes" id="UP000315439">
    <property type="component" value="Unassembled WGS sequence"/>
</dbReference>
<dbReference type="PANTHER" id="PTHR32089">
    <property type="entry name" value="METHYL-ACCEPTING CHEMOTAXIS PROTEIN MCPB"/>
    <property type="match status" value="1"/>
</dbReference>
<dbReference type="FunFam" id="1.10.287.950:FF:000001">
    <property type="entry name" value="Methyl-accepting chemotaxis sensory transducer"/>
    <property type="match status" value="1"/>
</dbReference>
<dbReference type="SUPFAM" id="SSF58104">
    <property type="entry name" value="Methyl-accepting chemotaxis protein (MCP) signaling domain"/>
    <property type="match status" value="1"/>
</dbReference>
<dbReference type="Pfam" id="PF08376">
    <property type="entry name" value="NIT"/>
    <property type="match status" value="1"/>
</dbReference>
<dbReference type="SMART" id="SM00283">
    <property type="entry name" value="MA"/>
    <property type="match status" value="1"/>
</dbReference>
<proteinExistence type="inferred from homology"/>
<reference evidence="8 9" key="1">
    <citation type="submission" date="2019-07" db="EMBL/GenBank/DDBJ databases">
        <title>Draft genome for Aliikangiella sp. M105.</title>
        <authorList>
            <person name="Wang G."/>
        </authorList>
    </citation>
    <scope>NUCLEOTIDE SEQUENCE [LARGE SCALE GENOMIC DNA]</scope>
    <source>
        <strain evidence="8 9">M105</strain>
    </source>
</reference>
<feature type="domain" description="HAMP" evidence="7">
    <location>
        <begin position="331"/>
        <end position="384"/>
    </location>
</feature>
<organism evidence="8 9">
    <name type="scientific">Aliikangiella coralliicola</name>
    <dbReference type="NCBI Taxonomy" id="2592383"/>
    <lineage>
        <taxon>Bacteria</taxon>
        <taxon>Pseudomonadati</taxon>
        <taxon>Pseudomonadota</taxon>
        <taxon>Gammaproteobacteria</taxon>
        <taxon>Oceanospirillales</taxon>
        <taxon>Pleioneaceae</taxon>
        <taxon>Aliikangiella</taxon>
    </lineage>
</organism>
<dbReference type="PANTHER" id="PTHR32089:SF70">
    <property type="entry name" value="ENERGY TAXIS MODULATING METHYL ACCEPTING SENSORY TRANSDUCER"/>
    <property type="match status" value="1"/>
</dbReference>
<feature type="transmembrane region" description="Helical" evidence="5">
    <location>
        <begin position="308"/>
        <end position="330"/>
    </location>
</feature>
<dbReference type="Gene3D" id="1.10.287.950">
    <property type="entry name" value="Methyl-accepting chemotaxis protein"/>
    <property type="match status" value="1"/>
</dbReference>
<dbReference type="Pfam" id="PF00015">
    <property type="entry name" value="MCPsignal"/>
    <property type="match status" value="1"/>
</dbReference>
<dbReference type="CDD" id="cd11386">
    <property type="entry name" value="MCP_signal"/>
    <property type="match status" value="1"/>
</dbReference>
<evidence type="ECO:0000256" key="4">
    <source>
        <dbReference type="PROSITE-ProRule" id="PRU00284"/>
    </source>
</evidence>
<evidence type="ECO:0000256" key="2">
    <source>
        <dbReference type="ARBA" id="ARBA00023224"/>
    </source>
</evidence>
<comment type="similarity">
    <text evidence="3">Belongs to the methyl-accepting chemotaxis (MCP) protein family.</text>
</comment>
<evidence type="ECO:0000259" key="7">
    <source>
        <dbReference type="PROSITE" id="PS50885"/>
    </source>
</evidence>
<keyword evidence="5" id="KW-0812">Transmembrane</keyword>
<feature type="domain" description="Methyl-accepting transducer" evidence="6">
    <location>
        <begin position="389"/>
        <end position="625"/>
    </location>
</feature>
<dbReference type="InterPro" id="IPR013587">
    <property type="entry name" value="Nitrate/nitrite_sensing"/>
</dbReference>
<dbReference type="PROSITE" id="PS50111">
    <property type="entry name" value="CHEMOTAXIS_TRANSDUC_2"/>
    <property type="match status" value="1"/>
</dbReference>
<dbReference type="GO" id="GO:0007165">
    <property type="term" value="P:signal transduction"/>
    <property type="evidence" value="ECO:0007669"/>
    <property type="project" value="UniProtKB-KW"/>
</dbReference>
<evidence type="ECO:0000256" key="1">
    <source>
        <dbReference type="ARBA" id="ARBA00004370"/>
    </source>
</evidence>
<dbReference type="InterPro" id="IPR004089">
    <property type="entry name" value="MCPsignal_dom"/>
</dbReference>
<dbReference type="InterPro" id="IPR003660">
    <property type="entry name" value="HAMP_dom"/>
</dbReference>
<protein>
    <submittedName>
        <fullName evidence="8">Methyl-accepting chemotaxis protein</fullName>
    </submittedName>
</protein>
<dbReference type="AlphaFoldDB" id="A0A545U766"/>
<evidence type="ECO:0000259" key="6">
    <source>
        <dbReference type="PROSITE" id="PS50111"/>
    </source>
</evidence>
<comment type="subcellular location">
    <subcellularLocation>
        <location evidence="1">Membrane</location>
    </subcellularLocation>
</comment>
<sequence>MKLLNSLKFKYKLIILVMLPLVGFLVLSISNISDSAKAKSSLDLVLTHSELSEAANKLVHELQKERGMTAAFIGSDGKKMQSNLIEQRRTSDRFLNEYSNFQKQFKTDNHELSILLRDIGHQLGNLQSIRTRITQLSIESGPAIQFYTQLNRLLLRISALLVANSTSEVVKASNAFYNFIEAKERAGVERAVLSNTFAADQFSGNLLDSFLTLTTEQKTFLNIFLQFSEEEQKQYYMLKMQNPAINEVDRMRQIARNQAQNGGFGIRAESWFEHATTRINLLKEVENHITQTLINAIRTQDDDAYHSLIASVAFSFVLFFVALGCAFLIAKNVNTQVGSIQNAIGKVRNEFDLTARAEVIGQDELGQIAVSLNTTIERFSDCIGQMKTGSEELASSAEQTSSTISLSTSNLEQQQDETLQIATAIEQMSASVKEVSRNTASAMSATNSANSKSQNGQAAVIHSVEVIENLTHEVERIGEMISKLHASSNNIYNVMDVIKSVADQTNLLALNAAIEAARAGEHGRGFAVVADEVRSLASRTQDSTQEIEKIISELQEDANNAFEVIEESRGKAQQTIDSAKELEGILSEIVTSMNEINDMSQQVAAATEQQVSVTNAINTNVSQIEQRSLSAVSGSKEVAQTARNLENLAVQLNQAASRWVC</sequence>
<dbReference type="EMBL" id="VIKS01000012">
    <property type="protein sequence ID" value="TQV85302.1"/>
    <property type="molecule type" value="Genomic_DNA"/>
</dbReference>
<dbReference type="GO" id="GO:0006935">
    <property type="term" value="P:chemotaxis"/>
    <property type="evidence" value="ECO:0007669"/>
    <property type="project" value="UniProtKB-ARBA"/>
</dbReference>
<accession>A0A545U766</accession>